<dbReference type="AlphaFoldDB" id="A0A452Z7H2"/>
<dbReference type="Gene3D" id="3.90.1720.10">
    <property type="entry name" value="endopeptidase domain like (from Nostoc punctiforme)"/>
    <property type="match status" value="1"/>
</dbReference>
<dbReference type="Proteomes" id="UP000015105">
    <property type="component" value="Chromosome 1D"/>
</dbReference>
<dbReference type="PANTHER" id="PTHR46137">
    <property type="entry name" value="OS05G0310600 PROTEIN"/>
    <property type="match status" value="1"/>
</dbReference>
<reference evidence="3" key="4">
    <citation type="submission" date="2019-03" db="UniProtKB">
        <authorList>
            <consortium name="EnsemblPlants"/>
        </authorList>
    </citation>
    <scope>IDENTIFICATION</scope>
</reference>
<dbReference type="InterPro" id="IPR007053">
    <property type="entry name" value="LRAT_dom"/>
</dbReference>
<feature type="domain" description="LRAT" evidence="2">
    <location>
        <begin position="97"/>
        <end position="251"/>
    </location>
</feature>
<evidence type="ECO:0000313" key="4">
    <source>
        <dbReference type="Proteomes" id="UP000015105"/>
    </source>
</evidence>
<reference evidence="4" key="1">
    <citation type="journal article" date="2014" name="Science">
        <title>Ancient hybridizations among the ancestral genomes of bread wheat.</title>
        <authorList>
            <consortium name="International Wheat Genome Sequencing Consortium,"/>
            <person name="Marcussen T."/>
            <person name="Sandve S.R."/>
            <person name="Heier L."/>
            <person name="Spannagl M."/>
            <person name="Pfeifer M."/>
            <person name="Jakobsen K.S."/>
            <person name="Wulff B.B."/>
            <person name="Steuernagel B."/>
            <person name="Mayer K.F."/>
            <person name="Olsen O.A."/>
        </authorList>
    </citation>
    <scope>NUCLEOTIDE SEQUENCE [LARGE SCALE GENOMIC DNA]</scope>
    <source>
        <strain evidence="4">cv. AL8/78</strain>
    </source>
</reference>
<organism evidence="3 4">
    <name type="scientific">Aegilops tauschii subsp. strangulata</name>
    <name type="common">Goatgrass</name>
    <dbReference type="NCBI Taxonomy" id="200361"/>
    <lineage>
        <taxon>Eukaryota</taxon>
        <taxon>Viridiplantae</taxon>
        <taxon>Streptophyta</taxon>
        <taxon>Embryophyta</taxon>
        <taxon>Tracheophyta</taxon>
        <taxon>Spermatophyta</taxon>
        <taxon>Magnoliopsida</taxon>
        <taxon>Liliopsida</taxon>
        <taxon>Poales</taxon>
        <taxon>Poaceae</taxon>
        <taxon>BOP clade</taxon>
        <taxon>Pooideae</taxon>
        <taxon>Triticodae</taxon>
        <taxon>Triticeae</taxon>
        <taxon>Triticinae</taxon>
        <taxon>Aegilops</taxon>
    </lineage>
</organism>
<evidence type="ECO:0000259" key="2">
    <source>
        <dbReference type="PROSITE" id="PS51934"/>
    </source>
</evidence>
<sequence length="353" mass="37961">NEVFRRRMIKAPVTRVRQTRSASRESYGPFPPDPLPLFRALLQSARRLLASAPLLPPRPPLRPPPARRPIRRPPSVSMGLLSNRIGKESLKAGDHIYSWRAAWVYAHHGIYVGDDKVIHFTRGRDQEVGTGTVIDFLLVSSGPNRSTTPCLVCSSEEATTAAETNGVTSSCLSCFLAGGALYRFEYDVNPALFLAKVRGGTCTLAATDPGEVVVRRAKYLLTNGFRCYSLFKNNCEDFAIYCKTGLLVAEQGNVGLGQSGQAVSIIGGPLAAVVSTPFRLVTTNIYGVAVMAVGVYCVSRYAGDIGNRRDVLKLEVEDLTAGLASGRIRPANISQLATPGQVQAPAVTTLVAA</sequence>
<name>A0A452Z7H2_AEGTS</name>
<protein>
    <recommendedName>
        <fullName evidence="2">LRAT domain-containing protein</fullName>
    </recommendedName>
</protein>
<reference evidence="3" key="3">
    <citation type="journal article" date="2017" name="Nature">
        <title>Genome sequence of the progenitor of the wheat D genome Aegilops tauschii.</title>
        <authorList>
            <person name="Luo M.C."/>
            <person name="Gu Y.Q."/>
            <person name="Puiu D."/>
            <person name="Wang H."/>
            <person name="Twardziok S.O."/>
            <person name="Deal K.R."/>
            <person name="Huo N."/>
            <person name="Zhu T."/>
            <person name="Wang L."/>
            <person name="Wang Y."/>
            <person name="McGuire P.E."/>
            <person name="Liu S."/>
            <person name="Long H."/>
            <person name="Ramasamy R.K."/>
            <person name="Rodriguez J.C."/>
            <person name="Van S.L."/>
            <person name="Yuan L."/>
            <person name="Wang Z."/>
            <person name="Xia Z."/>
            <person name="Xiao L."/>
            <person name="Anderson O.D."/>
            <person name="Ouyang S."/>
            <person name="Liang Y."/>
            <person name="Zimin A.V."/>
            <person name="Pertea G."/>
            <person name="Qi P."/>
            <person name="Bennetzen J.L."/>
            <person name="Dai X."/>
            <person name="Dawson M.W."/>
            <person name="Muller H.G."/>
            <person name="Kugler K."/>
            <person name="Rivarola-Duarte L."/>
            <person name="Spannagl M."/>
            <person name="Mayer K.F.X."/>
            <person name="Lu F.H."/>
            <person name="Bevan M.W."/>
            <person name="Leroy P."/>
            <person name="Li P."/>
            <person name="You F.M."/>
            <person name="Sun Q."/>
            <person name="Liu Z."/>
            <person name="Lyons E."/>
            <person name="Wicker T."/>
            <person name="Salzberg S.L."/>
            <person name="Devos K.M."/>
            <person name="Dvorak J."/>
        </authorList>
    </citation>
    <scope>NUCLEOTIDE SEQUENCE [LARGE SCALE GENOMIC DNA]</scope>
    <source>
        <strain evidence="3">cv. AL8/78</strain>
    </source>
</reference>
<evidence type="ECO:0000313" key="3">
    <source>
        <dbReference type="EnsemblPlants" id="AET1Gv20662000.2"/>
    </source>
</evidence>
<keyword evidence="4" id="KW-1185">Reference proteome</keyword>
<dbReference type="Gramene" id="AET1Gv20662000.2">
    <property type="protein sequence ID" value="AET1Gv20662000.2"/>
    <property type="gene ID" value="AET1Gv20662000"/>
</dbReference>
<dbReference type="STRING" id="200361.A0A452Z7H2"/>
<dbReference type="PANTHER" id="PTHR46137:SF4">
    <property type="entry name" value="PROTEIN LEAD-SENSITIVE 1"/>
    <property type="match status" value="1"/>
</dbReference>
<reference evidence="4" key="2">
    <citation type="journal article" date="2017" name="Nat. Plants">
        <title>The Aegilops tauschii genome reveals multiple impacts of transposons.</title>
        <authorList>
            <person name="Zhao G."/>
            <person name="Zou C."/>
            <person name="Li K."/>
            <person name="Wang K."/>
            <person name="Li T."/>
            <person name="Gao L."/>
            <person name="Zhang X."/>
            <person name="Wang H."/>
            <person name="Yang Z."/>
            <person name="Liu X."/>
            <person name="Jiang W."/>
            <person name="Mao L."/>
            <person name="Kong X."/>
            <person name="Jiao Y."/>
            <person name="Jia J."/>
        </authorList>
    </citation>
    <scope>NUCLEOTIDE SEQUENCE [LARGE SCALE GENOMIC DNA]</scope>
    <source>
        <strain evidence="4">cv. AL8/78</strain>
    </source>
</reference>
<feature type="region of interest" description="Disordered" evidence="1">
    <location>
        <begin position="53"/>
        <end position="78"/>
    </location>
</feature>
<evidence type="ECO:0000256" key="1">
    <source>
        <dbReference type="SAM" id="MobiDB-lite"/>
    </source>
</evidence>
<feature type="compositionally biased region" description="Pro residues" evidence="1">
    <location>
        <begin position="54"/>
        <end position="67"/>
    </location>
</feature>
<dbReference type="PROSITE" id="PS51934">
    <property type="entry name" value="LRAT"/>
    <property type="match status" value="1"/>
</dbReference>
<reference evidence="3" key="5">
    <citation type="journal article" date="2021" name="G3 (Bethesda)">
        <title>Aegilops tauschii genome assembly Aet v5.0 features greater sequence contiguity and improved annotation.</title>
        <authorList>
            <person name="Wang L."/>
            <person name="Zhu T."/>
            <person name="Rodriguez J.C."/>
            <person name="Deal K.R."/>
            <person name="Dubcovsky J."/>
            <person name="McGuire P.E."/>
            <person name="Lux T."/>
            <person name="Spannagl M."/>
            <person name="Mayer K.F.X."/>
            <person name="Baldrich P."/>
            <person name="Meyers B.C."/>
            <person name="Huo N."/>
            <person name="Gu Y.Q."/>
            <person name="Zhou H."/>
            <person name="Devos K.M."/>
            <person name="Bennetzen J.L."/>
            <person name="Unver T."/>
            <person name="Budak H."/>
            <person name="Gulick P.J."/>
            <person name="Galiba G."/>
            <person name="Kalapos B."/>
            <person name="Nelson D.R."/>
            <person name="Li P."/>
            <person name="You F.M."/>
            <person name="Luo M.C."/>
            <person name="Dvorak J."/>
        </authorList>
    </citation>
    <scope>NUCLEOTIDE SEQUENCE [LARGE SCALE GENOMIC DNA]</scope>
    <source>
        <strain evidence="3">cv. AL8/78</strain>
    </source>
</reference>
<accession>A0A452Z7H2</accession>
<proteinExistence type="predicted"/>
<dbReference type="EnsemblPlants" id="AET1Gv20662000.2">
    <property type="protein sequence ID" value="AET1Gv20662000.2"/>
    <property type="gene ID" value="AET1Gv20662000"/>
</dbReference>
<dbReference type="Pfam" id="PF04970">
    <property type="entry name" value="LRAT"/>
    <property type="match status" value="1"/>
</dbReference>